<dbReference type="Gene3D" id="3.40.50.10610">
    <property type="entry name" value="ABC-type transport auxiliary lipoprotein component"/>
    <property type="match status" value="1"/>
</dbReference>
<dbReference type="Pfam" id="PF05643">
    <property type="entry name" value="GNA1162-like"/>
    <property type="match status" value="1"/>
</dbReference>
<evidence type="ECO:0000313" key="3">
    <source>
        <dbReference type="Proteomes" id="UP000537862"/>
    </source>
</evidence>
<comment type="caution">
    <text evidence="2">The sequence shown here is derived from an EMBL/GenBank/DDBJ whole genome shotgun (WGS) entry which is preliminary data.</text>
</comment>
<keyword evidence="3" id="KW-1185">Reference proteome</keyword>
<gene>
    <name evidence="2" type="ORF">HKX39_06895</name>
</gene>
<name>A0A849P7Z3_9BURK</name>
<dbReference type="InterPro" id="IPR008517">
    <property type="entry name" value="GNA1162-like"/>
</dbReference>
<dbReference type="RefSeq" id="WP_171680596.1">
    <property type="nucleotide sequence ID" value="NZ_JABGBN010000005.1"/>
</dbReference>
<evidence type="ECO:0000313" key="2">
    <source>
        <dbReference type="EMBL" id="NOL51895.1"/>
    </source>
</evidence>
<dbReference type="PROSITE" id="PS51257">
    <property type="entry name" value="PROKAR_LIPOPROTEIN"/>
    <property type="match status" value="1"/>
</dbReference>
<keyword evidence="1" id="KW-0732">Signal</keyword>
<feature type="chain" id="PRO_5032617007" evidence="1">
    <location>
        <begin position="19"/>
        <end position="208"/>
    </location>
</feature>
<dbReference type="EMBL" id="JABGBN010000005">
    <property type="protein sequence ID" value="NOL51895.1"/>
    <property type="molecule type" value="Genomic_DNA"/>
</dbReference>
<accession>A0A849P7Z3</accession>
<protein>
    <submittedName>
        <fullName evidence="2">DUF799 family lipoprotein</fullName>
    </submittedName>
</protein>
<feature type="signal peptide" evidence="1">
    <location>
        <begin position="1"/>
        <end position="18"/>
    </location>
</feature>
<dbReference type="AlphaFoldDB" id="A0A849P7Z3"/>
<organism evidence="2 3">
    <name type="scientific">Pelistega suis</name>
    <dbReference type="NCBI Taxonomy" id="1631957"/>
    <lineage>
        <taxon>Bacteria</taxon>
        <taxon>Pseudomonadati</taxon>
        <taxon>Pseudomonadota</taxon>
        <taxon>Betaproteobacteria</taxon>
        <taxon>Burkholderiales</taxon>
        <taxon>Alcaligenaceae</taxon>
        <taxon>Pelistega</taxon>
    </lineage>
</organism>
<keyword evidence="2" id="KW-0449">Lipoprotein</keyword>
<sequence length="208" mass="22650">MRKFYTFILLALTSLISACQTPVDKSALINSNPKSILILPMVNNSTEVKFPEALLAIQSSQIVSEAGYYTFSPYIIKKFFADNGYHEAQEIHDIPLEQLRKIFGVDAVLYPVLENFGTKYKVLLSSSGATVSGKLMDTHTGEIIWKDSATAEKASVGLLDALIAQIADSLTDTASNFSIVAINDLLTPTPQKGLAPGHRSPERTSTPK</sequence>
<dbReference type="Proteomes" id="UP000537862">
    <property type="component" value="Unassembled WGS sequence"/>
</dbReference>
<evidence type="ECO:0000256" key="1">
    <source>
        <dbReference type="SAM" id="SignalP"/>
    </source>
</evidence>
<proteinExistence type="predicted"/>
<reference evidence="2 3" key="1">
    <citation type="submission" date="2020-05" db="EMBL/GenBank/DDBJ databases">
        <authorList>
            <person name="Niu N."/>
        </authorList>
    </citation>
    <scope>NUCLEOTIDE SEQUENCE [LARGE SCALE GENOMIC DNA]</scope>
    <source>
        <strain evidence="2 3">3340-03</strain>
    </source>
</reference>